<protein>
    <submittedName>
        <fullName evidence="1">Uncharacterized protein</fullName>
    </submittedName>
</protein>
<evidence type="ECO:0000313" key="2">
    <source>
        <dbReference type="Proteomes" id="UP000197003"/>
    </source>
</evidence>
<name>A0A1Z3N5F0_BDEBC</name>
<sequence>MPYEFLFRSLIFDFRAGFYNFGAKKRHLAPRKVPDMRWRRGWEIWGFWGLADGEFPFRLKDMFEGSRS</sequence>
<gene>
    <name evidence="1" type="ORF">B9G79_03525</name>
</gene>
<proteinExistence type="predicted"/>
<accession>A0A1Z3N5F0</accession>
<evidence type="ECO:0000313" key="1">
    <source>
        <dbReference type="EMBL" id="ASD62702.1"/>
    </source>
</evidence>
<organism evidence="1 2">
    <name type="scientific">Bdellovibrio bacteriovorus</name>
    <dbReference type="NCBI Taxonomy" id="959"/>
    <lineage>
        <taxon>Bacteria</taxon>
        <taxon>Pseudomonadati</taxon>
        <taxon>Bdellovibrionota</taxon>
        <taxon>Bdellovibrionia</taxon>
        <taxon>Bdellovibrionales</taxon>
        <taxon>Pseudobdellovibrionaceae</taxon>
        <taxon>Bdellovibrio</taxon>
    </lineage>
</organism>
<dbReference type="EMBL" id="CP020946">
    <property type="protein sequence ID" value="ASD62702.1"/>
    <property type="molecule type" value="Genomic_DNA"/>
</dbReference>
<dbReference type="Proteomes" id="UP000197003">
    <property type="component" value="Chromosome"/>
</dbReference>
<reference evidence="1 2" key="1">
    <citation type="submission" date="2017-04" db="EMBL/GenBank/DDBJ databases">
        <title>Whole genome sequence of Bdellovibrio bacteriovorus strain SSB218315.</title>
        <authorList>
            <person name="Oyedara O."/>
            <person name="Rodriguez-Perez M.A."/>
        </authorList>
    </citation>
    <scope>NUCLEOTIDE SEQUENCE [LARGE SCALE GENOMIC DNA]</scope>
    <source>
        <strain evidence="1 2">SSB218315</strain>
    </source>
</reference>
<dbReference type="AlphaFoldDB" id="A0A1Z3N5F0"/>